<reference evidence="1 2" key="1">
    <citation type="submission" date="2024-10" db="EMBL/GenBank/DDBJ databases">
        <authorList>
            <person name="Kim D."/>
        </authorList>
    </citation>
    <scope>NUCLEOTIDE SEQUENCE [LARGE SCALE GENOMIC DNA]</scope>
    <source>
        <strain evidence="1">BH-2024</strain>
    </source>
</reference>
<evidence type="ECO:0000313" key="1">
    <source>
        <dbReference type="EMBL" id="KAL3098902.1"/>
    </source>
</evidence>
<sequence length="75" mass="7663">MCRPRRAAAFQFAFLPRGAVRPAADDGGIISPPLARHALCAVPALPLTSSESLSLDPCAVPAGPPFIGILPCPDG</sequence>
<organism evidence="1 2">
    <name type="scientific">Heterodera trifolii</name>
    <dbReference type="NCBI Taxonomy" id="157864"/>
    <lineage>
        <taxon>Eukaryota</taxon>
        <taxon>Metazoa</taxon>
        <taxon>Ecdysozoa</taxon>
        <taxon>Nematoda</taxon>
        <taxon>Chromadorea</taxon>
        <taxon>Rhabditida</taxon>
        <taxon>Tylenchina</taxon>
        <taxon>Tylenchomorpha</taxon>
        <taxon>Tylenchoidea</taxon>
        <taxon>Heteroderidae</taxon>
        <taxon>Heteroderinae</taxon>
        <taxon>Heterodera</taxon>
    </lineage>
</organism>
<protein>
    <submittedName>
        <fullName evidence="1">Uncharacterized protein</fullName>
    </submittedName>
</protein>
<dbReference type="AlphaFoldDB" id="A0ABD2K7N0"/>
<gene>
    <name evidence="1" type="ORF">niasHT_024657</name>
</gene>
<keyword evidence="2" id="KW-1185">Reference proteome</keyword>
<accession>A0ABD2K7N0</accession>
<evidence type="ECO:0000313" key="2">
    <source>
        <dbReference type="Proteomes" id="UP001620626"/>
    </source>
</evidence>
<comment type="caution">
    <text evidence="1">The sequence shown here is derived from an EMBL/GenBank/DDBJ whole genome shotgun (WGS) entry which is preliminary data.</text>
</comment>
<proteinExistence type="predicted"/>
<name>A0ABD2K7N0_9BILA</name>
<dbReference type="Proteomes" id="UP001620626">
    <property type="component" value="Unassembled WGS sequence"/>
</dbReference>
<dbReference type="EMBL" id="JBICBT010000819">
    <property type="protein sequence ID" value="KAL3098902.1"/>
    <property type="molecule type" value="Genomic_DNA"/>
</dbReference>